<comment type="caution">
    <text evidence="1">The sequence shown here is derived from an EMBL/GenBank/DDBJ whole genome shotgun (WGS) entry which is preliminary data.</text>
</comment>
<reference evidence="1 2" key="1">
    <citation type="journal article" date="2021" name="bioRxiv">
        <title>Unique metabolic strategies in Hadean analogues reveal hints for primordial physiology.</title>
        <authorList>
            <person name="Nobu M.K."/>
            <person name="Nakai R."/>
            <person name="Tamazawa S."/>
            <person name="Mori H."/>
            <person name="Toyoda A."/>
            <person name="Ijiri A."/>
            <person name="Suzuki S."/>
            <person name="Kurokawa K."/>
            <person name="Kamagata Y."/>
            <person name="Tamaki H."/>
        </authorList>
    </citation>
    <scope>NUCLEOTIDE SEQUENCE [LARGE SCALE GENOMIC DNA]</scope>
    <source>
        <strain evidence="1">BS525</strain>
    </source>
</reference>
<name>A0A9E2BF81_PSYF1</name>
<dbReference type="AlphaFoldDB" id="A0A9E2BF81"/>
<organism evidence="1 2">
    <name type="scientific">Psychracetigena formicireducens</name>
    <dbReference type="NCBI Taxonomy" id="2986056"/>
    <lineage>
        <taxon>Bacteria</taxon>
        <taxon>Bacillati</taxon>
        <taxon>Candidatus Lithacetigenota</taxon>
        <taxon>Candidatus Psychracetigena</taxon>
    </lineage>
</organism>
<gene>
    <name evidence="1" type="ORF">DDT42_00344</name>
</gene>
<evidence type="ECO:0000313" key="2">
    <source>
        <dbReference type="Proteomes" id="UP000811545"/>
    </source>
</evidence>
<accession>A0A9E2BF81</accession>
<dbReference type="Proteomes" id="UP000811545">
    <property type="component" value="Unassembled WGS sequence"/>
</dbReference>
<dbReference type="EMBL" id="QLTW01000010">
    <property type="protein sequence ID" value="MBT9144503.1"/>
    <property type="molecule type" value="Genomic_DNA"/>
</dbReference>
<proteinExistence type="predicted"/>
<sequence length="69" mass="7854">MLLNQKERLGLVMMSQVKRKSMTIKEASQSLRIVTGRVGEYTNAIRRKRIEDSCIGLKGSHPIEGRLLK</sequence>
<evidence type="ECO:0000313" key="1">
    <source>
        <dbReference type="EMBL" id="MBT9144503.1"/>
    </source>
</evidence>
<protein>
    <submittedName>
        <fullName evidence="1">Uncharacterized protein</fullName>
    </submittedName>
</protein>